<feature type="domain" description="Transposase IS701-like DDE" evidence="1">
    <location>
        <begin position="36"/>
        <end position="307"/>
    </location>
</feature>
<accession>A0ABU0SGM2</accession>
<sequence length="438" mass="48556">MFALGACLLLCERRWNGVTPEEMASVREDLAAFTAELFDGFFRADQRRWGQAYVRGLLLDGRRKSVEPMAARLGEDGNRQALAHFVTSSPWDPAHVRARLAWRMQDVIGPEALIIDDTGFLKDGDASACVSRQYTGTAGKVTKCQVGVSLHLARDHASAAVNWRLFLPASWDPASPEADVDKVGRRGRCGIPAQVGHVEKWQLALDMIDETRSWGVDVPLVVADAGYGDAAAFRLGLEERNVPYVVGISSRHSARPAGARPVQPAYAGTGRPPKMQYPEPAQTVKDLVIAAGKAAARPVSWREGSRPGKSQSGFKRMYSRFVALRIRPAGRGIRKAGDDPELPERWLLAEWPADESEPVQFWLSDLPSGMPLATLVRLAKLRWRIEHDYREMKQALGLAHFEGRTWNGWHHHVTLVSAAHAFCTLQRLARDPKEPVQV</sequence>
<evidence type="ECO:0000313" key="3">
    <source>
        <dbReference type="EMBL" id="MDQ1022713.1"/>
    </source>
</evidence>
<dbReference type="PANTHER" id="PTHR33627">
    <property type="entry name" value="TRANSPOSASE"/>
    <property type="match status" value="1"/>
</dbReference>
<reference evidence="3 4" key="1">
    <citation type="submission" date="2023-07" db="EMBL/GenBank/DDBJ databases">
        <title>Comparative genomics of wheat-associated soil bacteria to identify genetic determinants of phenazine resistance.</title>
        <authorList>
            <person name="Mouncey N."/>
        </authorList>
    </citation>
    <scope>NUCLEOTIDE SEQUENCE [LARGE SCALE GENOMIC DNA]</scope>
    <source>
        <strain evidence="3 4">V2I4</strain>
    </source>
</reference>
<dbReference type="PANTHER" id="PTHR33627:SF1">
    <property type="entry name" value="TRANSPOSASE"/>
    <property type="match status" value="1"/>
</dbReference>
<dbReference type="Pfam" id="PF13546">
    <property type="entry name" value="DDE_5"/>
    <property type="match status" value="1"/>
</dbReference>
<gene>
    <name evidence="2" type="ORF">QF035_000193</name>
    <name evidence="3" type="ORF">QF035_000295</name>
</gene>
<dbReference type="InterPro" id="IPR038721">
    <property type="entry name" value="IS701-like_DDE_dom"/>
</dbReference>
<keyword evidence="4" id="KW-1185">Reference proteome</keyword>
<dbReference type="InterPro" id="IPR039365">
    <property type="entry name" value="IS701-like"/>
</dbReference>
<evidence type="ECO:0000313" key="4">
    <source>
        <dbReference type="Proteomes" id="UP001230328"/>
    </source>
</evidence>
<dbReference type="EMBL" id="JAUSZI010000002">
    <property type="protein sequence ID" value="MDQ1022713.1"/>
    <property type="molecule type" value="Genomic_DNA"/>
</dbReference>
<dbReference type="InterPro" id="IPR012337">
    <property type="entry name" value="RNaseH-like_sf"/>
</dbReference>
<comment type="caution">
    <text evidence="3">The sequence shown here is derived from an EMBL/GenBank/DDBJ whole genome shotgun (WGS) entry which is preliminary data.</text>
</comment>
<proteinExistence type="predicted"/>
<evidence type="ECO:0000259" key="1">
    <source>
        <dbReference type="Pfam" id="PF13546"/>
    </source>
</evidence>
<name>A0ABU0SGM2_9ACTN</name>
<dbReference type="EMBL" id="JAUSZI010000002">
    <property type="protein sequence ID" value="MDQ1022611.1"/>
    <property type="molecule type" value="Genomic_DNA"/>
</dbReference>
<organism evidence="3 4">
    <name type="scientific">Streptomyces umbrinus</name>
    <dbReference type="NCBI Taxonomy" id="67370"/>
    <lineage>
        <taxon>Bacteria</taxon>
        <taxon>Bacillati</taxon>
        <taxon>Actinomycetota</taxon>
        <taxon>Actinomycetes</taxon>
        <taxon>Kitasatosporales</taxon>
        <taxon>Streptomycetaceae</taxon>
        <taxon>Streptomyces</taxon>
        <taxon>Streptomyces phaeochromogenes group</taxon>
    </lineage>
</organism>
<evidence type="ECO:0000313" key="2">
    <source>
        <dbReference type="EMBL" id="MDQ1022611.1"/>
    </source>
</evidence>
<protein>
    <submittedName>
        <fullName evidence="3">SRSO17 transposase</fullName>
    </submittedName>
</protein>
<dbReference type="Proteomes" id="UP001230328">
    <property type="component" value="Unassembled WGS sequence"/>
</dbReference>
<dbReference type="SUPFAM" id="SSF53098">
    <property type="entry name" value="Ribonuclease H-like"/>
    <property type="match status" value="1"/>
</dbReference>
<dbReference type="NCBIfam" id="NF033540">
    <property type="entry name" value="transpos_IS701"/>
    <property type="match status" value="1"/>
</dbReference>